<feature type="domain" description="Plastocyanin-like" evidence="9">
    <location>
        <begin position="378"/>
        <end position="502"/>
    </location>
</feature>
<dbReference type="PROSITE" id="PS00080">
    <property type="entry name" value="MULTICOPPER_OXIDASE2"/>
    <property type="match status" value="1"/>
</dbReference>
<name>A0A369JM66_HYPMA</name>
<dbReference type="InterPro" id="IPR033138">
    <property type="entry name" value="Cu_oxidase_CS"/>
</dbReference>
<feature type="signal peptide" evidence="7">
    <location>
        <begin position="1"/>
        <end position="22"/>
    </location>
</feature>
<evidence type="ECO:0000256" key="5">
    <source>
        <dbReference type="ARBA" id="ARBA00023157"/>
    </source>
</evidence>
<keyword evidence="5" id="KW-1015">Disulfide bond</keyword>
<keyword evidence="6" id="KW-0325">Glycoprotein</keyword>
<dbReference type="CDD" id="cd13856">
    <property type="entry name" value="CuRO_1_Tv-LCC_like"/>
    <property type="match status" value="1"/>
</dbReference>
<dbReference type="Pfam" id="PF07731">
    <property type="entry name" value="Cu-oxidase_2"/>
    <property type="match status" value="1"/>
</dbReference>
<dbReference type="AlphaFoldDB" id="A0A369JM66"/>
<evidence type="ECO:0000259" key="10">
    <source>
        <dbReference type="Pfam" id="PF07732"/>
    </source>
</evidence>
<keyword evidence="4" id="KW-0186">Copper</keyword>
<protein>
    <submittedName>
        <fullName evidence="11">Laccase</fullName>
    </submittedName>
</protein>
<comment type="similarity">
    <text evidence="1">Belongs to the multicopper oxidase family.</text>
</comment>
<dbReference type="InterPro" id="IPR045087">
    <property type="entry name" value="Cu-oxidase_fam"/>
</dbReference>
<proteinExistence type="inferred from homology"/>
<dbReference type="InterPro" id="IPR001117">
    <property type="entry name" value="Cu-oxidase_2nd"/>
</dbReference>
<comment type="caution">
    <text evidence="11">The sequence shown here is derived from an EMBL/GenBank/DDBJ whole genome shotgun (WGS) entry which is preliminary data.</text>
</comment>
<evidence type="ECO:0000256" key="1">
    <source>
        <dbReference type="ARBA" id="ARBA00010609"/>
    </source>
</evidence>
<evidence type="ECO:0000313" key="12">
    <source>
        <dbReference type="Proteomes" id="UP000076154"/>
    </source>
</evidence>
<dbReference type="InterPro" id="IPR011706">
    <property type="entry name" value="Cu-oxidase_C"/>
</dbReference>
<evidence type="ECO:0000256" key="2">
    <source>
        <dbReference type="ARBA" id="ARBA00022723"/>
    </source>
</evidence>
<dbReference type="PANTHER" id="PTHR11709">
    <property type="entry name" value="MULTI-COPPER OXIDASE"/>
    <property type="match status" value="1"/>
</dbReference>
<evidence type="ECO:0000256" key="4">
    <source>
        <dbReference type="ARBA" id="ARBA00023008"/>
    </source>
</evidence>
<keyword evidence="7" id="KW-0732">Signal</keyword>
<dbReference type="Gene3D" id="2.60.40.420">
    <property type="entry name" value="Cupredoxins - blue copper proteins"/>
    <property type="match status" value="3"/>
</dbReference>
<evidence type="ECO:0000256" key="3">
    <source>
        <dbReference type="ARBA" id="ARBA00023002"/>
    </source>
</evidence>
<feature type="domain" description="Plastocyanin-like" evidence="10">
    <location>
        <begin position="38"/>
        <end position="157"/>
    </location>
</feature>
<dbReference type="Proteomes" id="UP000076154">
    <property type="component" value="Unassembled WGS sequence"/>
</dbReference>
<keyword evidence="12" id="KW-1185">Reference proteome</keyword>
<dbReference type="PANTHER" id="PTHR11709:SF511">
    <property type="entry name" value="LACCASE"/>
    <property type="match status" value="1"/>
</dbReference>
<feature type="domain" description="Plastocyanin-like" evidence="8">
    <location>
        <begin position="169"/>
        <end position="314"/>
    </location>
</feature>
<accession>A0A369JM66</accession>
<dbReference type="OrthoDB" id="2121828at2759"/>
<sequence>MFFKASIILAGLSSSFFVAAMAASVTPPSQPSKQLKVTNGFILPDGFNRSAILVNGQHPGPLISGKKGQTFRLNVENALTDNTMHRATSVHWHGFFQKGTNYADGPVGVSQCPISPNNSFLYEFPVADQAGTFWYHSHFSSQYCDGLRGPFVVYDDQDPYQSFYDVDDESTVITLAEWYHTPTPSIRGQAAAHSTLINGKGRYPGGPPVDLAVIDVVQNKRYRLRLVSISCDPHFFFSVDGHSLTVIETDGENIQPYDADVIQIFAGQRYSVILTASQEVDNYWIRARPNLGKGILPNSFAGGINSAILRYKGAEIVEPTTSENQNGKALQESELKPLLADPRAPGAPIPGGADVNINLELSFDNPTRQFFINDKSFVPPSVPVLLQILSGARSPQDLLPEGSIYVLPRNKVIELTIPAGIVGGPHPFHLHGHSFSVVRSAGEGAVENYLNPVRRDVVNIGDLGSNITIRFTTDNPGPWVLHCHIDQHLVAGLAVVFAEDPENTAVTVQPPEAWRGLCPTFDALPPSATEIVIVPEVP</sequence>
<dbReference type="CDD" id="cd13903">
    <property type="entry name" value="CuRO_3_Tv-LCC_like"/>
    <property type="match status" value="1"/>
</dbReference>
<dbReference type="Pfam" id="PF07732">
    <property type="entry name" value="Cu-oxidase_3"/>
    <property type="match status" value="1"/>
</dbReference>
<keyword evidence="2" id="KW-0479">Metal-binding</keyword>
<dbReference type="GO" id="GO:0005507">
    <property type="term" value="F:copper ion binding"/>
    <property type="evidence" value="ECO:0007669"/>
    <property type="project" value="InterPro"/>
</dbReference>
<dbReference type="EMBL" id="LUEZ02000058">
    <property type="protein sequence ID" value="RDB20793.1"/>
    <property type="molecule type" value="Genomic_DNA"/>
</dbReference>
<evidence type="ECO:0000313" key="11">
    <source>
        <dbReference type="EMBL" id="RDB20793.1"/>
    </source>
</evidence>
<keyword evidence="3" id="KW-0560">Oxidoreductase</keyword>
<dbReference type="InterPro" id="IPR008972">
    <property type="entry name" value="Cupredoxin"/>
</dbReference>
<dbReference type="FunFam" id="2.60.40.420:FF:000045">
    <property type="entry name" value="Laccase 2"/>
    <property type="match status" value="1"/>
</dbReference>
<evidence type="ECO:0000259" key="8">
    <source>
        <dbReference type="Pfam" id="PF00394"/>
    </source>
</evidence>
<dbReference type="GO" id="GO:0016491">
    <property type="term" value="F:oxidoreductase activity"/>
    <property type="evidence" value="ECO:0007669"/>
    <property type="project" value="UniProtKB-KW"/>
</dbReference>
<dbReference type="PROSITE" id="PS00079">
    <property type="entry name" value="MULTICOPPER_OXIDASE1"/>
    <property type="match status" value="2"/>
</dbReference>
<evidence type="ECO:0000259" key="9">
    <source>
        <dbReference type="Pfam" id="PF07731"/>
    </source>
</evidence>
<dbReference type="Pfam" id="PF00394">
    <property type="entry name" value="Cu-oxidase"/>
    <property type="match status" value="1"/>
</dbReference>
<dbReference type="InterPro" id="IPR002355">
    <property type="entry name" value="Cu_oxidase_Cu_BS"/>
</dbReference>
<dbReference type="SUPFAM" id="SSF49503">
    <property type="entry name" value="Cupredoxins"/>
    <property type="match status" value="3"/>
</dbReference>
<dbReference type="InParanoid" id="A0A369JM66"/>
<organism evidence="11 12">
    <name type="scientific">Hypsizygus marmoreus</name>
    <name type="common">White beech mushroom</name>
    <name type="synonym">Agaricus marmoreus</name>
    <dbReference type="NCBI Taxonomy" id="39966"/>
    <lineage>
        <taxon>Eukaryota</taxon>
        <taxon>Fungi</taxon>
        <taxon>Dikarya</taxon>
        <taxon>Basidiomycota</taxon>
        <taxon>Agaricomycotina</taxon>
        <taxon>Agaricomycetes</taxon>
        <taxon>Agaricomycetidae</taxon>
        <taxon>Agaricales</taxon>
        <taxon>Tricholomatineae</taxon>
        <taxon>Lyophyllaceae</taxon>
        <taxon>Hypsizygus</taxon>
    </lineage>
</organism>
<feature type="chain" id="PRO_5016777781" evidence="7">
    <location>
        <begin position="23"/>
        <end position="538"/>
    </location>
</feature>
<evidence type="ECO:0000256" key="6">
    <source>
        <dbReference type="ARBA" id="ARBA00023180"/>
    </source>
</evidence>
<gene>
    <name evidence="11" type="primary">LAC</name>
    <name evidence="11" type="ORF">Hypma_012154</name>
</gene>
<reference evidence="11" key="1">
    <citation type="submission" date="2018-04" db="EMBL/GenBank/DDBJ databases">
        <title>Whole genome sequencing of Hypsizygus marmoreus.</title>
        <authorList>
            <person name="Choi I.-G."/>
            <person name="Min B."/>
            <person name="Kim J.-G."/>
            <person name="Kim S."/>
            <person name="Oh Y.-L."/>
            <person name="Kong W.-S."/>
            <person name="Park H."/>
            <person name="Jeong J."/>
            <person name="Song E.-S."/>
        </authorList>
    </citation>
    <scope>NUCLEOTIDE SEQUENCE [LARGE SCALE GENOMIC DNA]</scope>
    <source>
        <strain evidence="11">51987-8</strain>
    </source>
</reference>
<evidence type="ECO:0000256" key="7">
    <source>
        <dbReference type="SAM" id="SignalP"/>
    </source>
</evidence>
<dbReference type="STRING" id="39966.A0A369JM66"/>
<dbReference type="InterPro" id="IPR011707">
    <property type="entry name" value="Cu-oxidase-like_N"/>
</dbReference>